<gene>
    <name evidence="4" type="ORF">K466DRAFT_510265</name>
</gene>
<feature type="compositionally biased region" description="Basic and acidic residues" evidence="2">
    <location>
        <begin position="240"/>
        <end position="249"/>
    </location>
</feature>
<reference evidence="4 5" key="1">
    <citation type="journal article" date="2019" name="Nat. Ecol. Evol.">
        <title>Megaphylogeny resolves global patterns of mushroom evolution.</title>
        <authorList>
            <person name="Varga T."/>
            <person name="Krizsan K."/>
            <person name="Foldi C."/>
            <person name="Dima B."/>
            <person name="Sanchez-Garcia M."/>
            <person name="Sanchez-Ramirez S."/>
            <person name="Szollosi G.J."/>
            <person name="Szarkandi J.G."/>
            <person name="Papp V."/>
            <person name="Albert L."/>
            <person name="Andreopoulos W."/>
            <person name="Angelini C."/>
            <person name="Antonin V."/>
            <person name="Barry K.W."/>
            <person name="Bougher N.L."/>
            <person name="Buchanan P."/>
            <person name="Buyck B."/>
            <person name="Bense V."/>
            <person name="Catcheside P."/>
            <person name="Chovatia M."/>
            <person name="Cooper J."/>
            <person name="Damon W."/>
            <person name="Desjardin D."/>
            <person name="Finy P."/>
            <person name="Geml J."/>
            <person name="Haridas S."/>
            <person name="Hughes K."/>
            <person name="Justo A."/>
            <person name="Karasinski D."/>
            <person name="Kautmanova I."/>
            <person name="Kiss B."/>
            <person name="Kocsube S."/>
            <person name="Kotiranta H."/>
            <person name="LaButti K.M."/>
            <person name="Lechner B.E."/>
            <person name="Liimatainen K."/>
            <person name="Lipzen A."/>
            <person name="Lukacs Z."/>
            <person name="Mihaltcheva S."/>
            <person name="Morgado L.N."/>
            <person name="Niskanen T."/>
            <person name="Noordeloos M.E."/>
            <person name="Ohm R.A."/>
            <person name="Ortiz-Santana B."/>
            <person name="Ovrebo C."/>
            <person name="Racz N."/>
            <person name="Riley R."/>
            <person name="Savchenko A."/>
            <person name="Shiryaev A."/>
            <person name="Soop K."/>
            <person name="Spirin V."/>
            <person name="Szebenyi C."/>
            <person name="Tomsovsky M."/>
            <person name="Tulloss R.E."/>
            <person name="Uehling J."/>
            <person name="Grigoriev I.V."/>
            <person name="Vagvolgyi C."/>
            <person name="Papp T."/>
            <person name="Martin F.M."/>
            <person name="Miettinen O."/>
            <person name="Hibbett D.S."/>
            <person name="Nagy L.G."/>
        </authorList>
    </citation>
    <scope>NUCLEOTIDE SEQUENCE [LARGE SCALE GENOMIC DNA]</scope>
    <source>
        <strain evidence="4 5">HHB13444</strain>
    </source>
</reference>
<dbReference type="STRING" id="1314778.A0A5C3PX82"/>
<dbReference type="Proteomes" id="UP000308197">
    <property type="component" value="Unassembled WGS sequence"/>
</dbReference>
<dbReference type="PANTHER" id="PTHR10739:SF13">
    <property type="entry name" value="CHOLINE-PHOSPHATE CYTIDYLYLTRANSFERASE"/>
    <property type="match status" value="1"/>
</dbReference>
<dbReference type="PANTHER" id="PTHR10739">
    <property type="entry name" value="CYTIDYLYLTRANSFERASE"/>
    <property type="match status" value="1"/>
</dbReference>
<feature type="compositionally biased region" description="Polar residues" evidence="2">
    <location>
        <begin position="212"/>
        <end position="221"/>
    </location>
</feature>
<dbReference type="AlphaFoldDB" id="A0A5C3PX82"/>
<name>A0A5C3PX82_9APHY</name>
<dbReference type="SUPFAM" id="SSF52374">
    <property type="entry name" value="Nucleotidylyl transferase"/>
    <property type="match status" value="1"/>
</dbReference>
<dbReference type="InterPro" id="IPR045049">
    <property type="entry name" value="Pcy1-like"/>
</dbReference>
<dbReference type="EMBL" id="ML210972">
    <property type="protein sequence ID" value="TFK94162.1"/>
    <property type="molecule type" value="Genomic_DNA"/>
</dbReference>
<dbReference type="GO" id="GO:0031210">
    <property type="term" value="F:phosphatidylcholine binding"/>
    <property type="evidence" value="ECO:0007669"/>
    <property type="project" value="TreeGrafter"/>
</dbReference>
<dbReference type="InterPro" id="IPR014729">
    <property type="entry name" value="Rossmann-like_a/b/a_fold"/>
</dbReference>
<evidence type="ECO:0000313" key="4">
    <source>
        <dbReference type="EMBL" id="TFK94162.1"/>
    </source>
</evidence>
<proteinExistence type="predicted"/>
<dbReference type="Gene3D" id="3.40.50.620">
    <property type="entry name" value="HUPs"/>
    <property type="match status" value="1"/>
</dbReference>
<feature type="compositionally biased region" description="Polar residues" evidence="2">
    <location>
        <begin position="230"/>
        <end position="239"/>
    </location>
</feature>
<dbReference type="InParanoid" id="A0A5C3PX82"/>
<dbReference type="GO" id="GO:0005635">
    <property type="term" value="C:nuclear envelope"/>
    <property type="evidence" value="ECO:0007669"/>
    <property type="project" value="TreeGrafter"/>
</dbReference>
<dbReference type="EC" id="2.7.7.15" evidence="1"/>
<evidence type="ECO:0000256" key="2">
    <source>
        <dbReference type="SAM" id="MobiDB-lite"/>
    </source>
</evidence>
<feature type="domain" description="Cytidyltransferase-like" evidence="3">
    <location>
        <begin position="93"/>
        <end position="214"/>
    </location>
</feature>
<organism evidence="4 5">
    <name type="scientific">Polyporus arcularius HHB13444</name>
    <dbReference type="NCBI Taxonomy" id="1314778"/>
    <lineage>
        <taxon>Eukaryota</taxon>
        <taxon>Fungi</taxon>
        <taxon>Dikarya</taxon>
        <taxon>Basidiomycota</taxon>
        <taxon>Agaricomycotina</taxon>
        <taxon>Agaricomycetes</taxon>
        <taxon>Polyporales</taxon>
        <taxon>Polyporaceae</taxon>
        <taxon>Polyporus</taxon>
    </lineage>
</organism>
<keyword evidence="5" id="KW-1185">Reference proteome</keyword>
<feature type="region of interest" description="Disordered" evidence="2">
    <location>
        <begin position="208"/>
        <end position="303"/>
    </location>
</feature>
<evidence type="ECO:0000259" key="3">
    <source>
        <dbReference type="Pfam" id="PF01467"/>
    </source>
</evidence>
<dbReference type="InterPro" id="IPR004821">
    <property type="entry name" value="Cyt_trans-like"/>
</dbReference>
<accession>A0A5C3PX82</accession>
<dbReference type="NCBIfam" id="TIGR00125">
    <property type="entry name" value="cyt_tran_rel"/>
    <property type="match status" value="1"/>
</dbReference>
<evidence type="ECO:0000313" key="5">
    <source>
        <dbReference type="Proteomes" id="UP000308197"/>
    </source>
</evidence>
<protein>
    <recommendedName>
        <fullName evidence="1">choline-phosphate cytidylyltransferase</fullName>
        <ecNumber evidence="1">2.7.7.15</ecNumber>
    </recommendedName>
</protein>
<sequence length="303" mass="33477">MRRSLDALSVLSTDDLADYDVISDGPRSMESSIADLGPPPGFGCGEPAPLPSAKEKFDTVGLTAEDIQAYVQRSLNTSLAGERGVDSRTWRVYVDGVFGPLTPRDVLQLRQAKLSFPSVNLLVGVFSDDQCEQHNSSPVLAHEDRCEVLRHCRWVDEVVPDAPWTLHEKFLRARQIDFVAIDEGTSIDPNCDRDRLKGYDLVKSLRKAIPTRRTNMSTPMPKSQDPFRGQPQSQEASRTNLEREEREPASARGTMRGAPAILRKGAEPAAELLSAIETPFEEPAESTPFEEPKVDEFGMGIGI</sequence>
<dbReference type="GO" id="GO:0004105">
    <property type="term" value="F:choline-phosphate cytidylyltransferase activity"/>
    <property type="evidence" value="ECO:0007669"/>
    <property type="project" value="UniProtKB-EC"/>
</dbReference>
<evidence type="ECO:0000256" key="1">
    <source>
        <dbReference type="ARBA" id="ARBA00026101"/>
    </source>
</evidence>
<dbReference type="Pfam" id="PF01467">
    <property type="entry name" value="CTP_transf_like"/>
    <property type="match status" value="1"/>
</dbReference>